<accession>A0A4V2MV29</accession>
<keyword evidence="2" id="KW-1185">Reference proteome</keyword>
<name>A0A4V2MV29_9APHY</name>
<organism evidence="1 2">
    <name type="scientific">Steccherinum ochraceum</name>
    <dbReference type="NCBI Taxonomy" id="92696"/>
    <lineage>
        <taxon>Eukaryota</taxon>
        <taxon>Fungi</taxon>
        <taxon>Dikarya</taxon>
        <taxon>Basidiomycota</taxon>
        <taxon>Agaricomycotina</taxon>
        <taxon>Agaricomycetes</taxon>
        <taxon>Polyporales</taxon>
        <taxon>Steccherinaceae</taxon>
        <taxon>Steccherinum</taxon>
    </lineage>
</organism>
<sequence>MTNTSLDDFTYPPNPFDKVPDDLLVIMLAEVVDAERDHYLSLEFTRGRGWPYRYIAFTHVCHRWRVVALEYPLLWNDIVVTDRREILRVLLERSKESPLYIRAHTPYPSCRKTDLLASPDRIQITLQDIIQPENLRSRIRKLDLKVRPDDFPHILRELDGSLEKIGTPTLWSSLQTLCLEIIPKRRTPHATLPLHVLAHMPKLMRLELGMCALVHTTPPMSPHVRLKELIMFSDGAFREYKKADASVLDAFGESLESLQLYRVSLALPAWVPPVQDDQGQEAYDLACSLPPPPFIDLDTPPYDPGRKVLLPRLRSLDVKDRLRRVIPVLGTLRLPMTCRLSLEVDFLGDLDEDWVQLGEFARQIKQKLHANDVADDQDPHHLQSLLIGVGRNHVDPFVYLSTSTELRVRLDVTLLMGDADTNGEDTLLRPIESFASIVCAAMPFQHLMSLTLRLDCLGKDAIAAPKELASALVNAGAAERLRWLKVARAKVEYVCEFMTCTRAIFPAPRHIVLKKIDFSNARSSRRAQELHRVLTHAAPFLERLRLTKCKGLATDVVAPLFDTARTLVIEPPCSC</sequence>
<comment type="caution">
    <text evidence="1">The sequence shown here is derived from an EMBL/GenBank/DDBJ whole genome shotgun (WGS) entry which is preliminary data.</text>
</comment>
<dbReference type="OrthoDB" id="2791066at2759"/>
<dbReference type="STRING" id="92696.A0A4V2MV29"/>
<evidence type="ECO:0008006" key="3">
    <source>
        <dbReference type="Google" id="ProtNLM"/>
    </source>
</evidence>
<dbReference type="AlphaFoldDB" id="A0A4V2MV29"/>
<dbReference type="EMBL" id="RWJN01000530">
    <property type="protein sequence ID" value="TCD60887.1"/>
    <property type="molecule type" value="Genomic_DNA"/>
</dbReference>
<reference evidence="1 2" key="1">
    <citation type="submission" date="2018-11" db="EMBL/GenBank/DDBJ databases">
        <title>Genome assembly of Steccherinum ochraceum LE-BIN_3174, the white-rot fungus of the Steccherinaceae family (The Residual Polyporoid clade, Polyporales, Basidiomycota).</title>
        <authorList>
            <person name="Fedorova T.V."/>
            <person name="Glazunova O.A."/>
            <person name="Landesman E.O."/>
            <person name="Moiseenko K.V."/>
            <person name="Psurtseva N.V."/>
            <person name="Savinova O.S."/>
            <person name="Shakhova N.V."/>
            <person name="Tyazhelova T.V."/>
            <person name="Vasina D.V."/>
        </authorList>
    </citation>
    <scope>NUCLEOTIDE SEQUENCE [LARGE SCALE GENOMIC DNA]</scope>
    <source>
        <strain evidence="1 2">LE-BIN_3174</strain>
    </source>
</reference>
<proteinExistence type="predicted"/>
<evidence type="ECO:0000313" key="1">
    <source>
        <dbReference type="EMBL" id="TCD60887.1"/>
    </source>
</evidence>
<gene>
    <name evidence="1" type="ORF">EIP91_009364</name>
</gene>
<protein>
    <recommendedName>
        <fullName evidence="3">F-box domain-containing protein</fullName>
    </recommendedName>
</protein>
<evidence type="ECO:0000313" key="2">
    <source>
        <dbReference type="Proteomes" id="UP000292702"/>
    </source>
</evidence>
<dbReference type="Proteomes" id="UP000292702">
    <property type="component" value="Unassembled WGS sequence"/>
</dbReference>